<dbReference type="Proteomes" id="UP000231564">
    <property type="component" value="Chromosome MARIT"/>
</dbReference>
<keyword evidence="2 10" id="KW-0645">Protease</keyword>
<keyword evidence="3" id="KW-0479">Metal-binding</keyword>
<gene>
    <name evidence="10" type="ORF">MARIT_3045</name>
</gene>
<evidence type="ECO:0000313" key="10">
    <source>
        <dbReference type="EMBL" id="SFZ85078.1"/>
    </source>
</evidence>
<dbReference type="Pfam" id="PF05572">
    <property type="entry name" value="Peptidase_M43"/>
    <property type="match status" value="1"/>
</dbReference>
<dbReference type="AlphaFoldDB" id="A0A2H1EDD6"/>
<evidence type="ECO:0000256" key="8">
    <source>
        <dbReference type="ARBA" id="ARBA00023157"/>
    </source>
</evidence>
<protein>
    <submittedName>
        <fullName evidence="10">Zinc-dependent metalloprotease</fullName>
    </submittedName>
</protein>
<evidence type="ECO:0000256" key="7">
    <source>
        <dbReference type="ARBA" id="ARBA00023049"/>
    </source>
</evidence>
<comment type="similarity">
    <text evidence="1">Belongs to the peptidase M43B family.</text>
</comment>
<proteinExistence type="inferred from homology"/>
<dbReference type="PROSITE" id="PS51257">
    <property type="entry name" value="PROKAR_LIPOPROTEIN"/>
    <property type="match status" value="1"/>
</dbReference>
<name>A0A2H1EDD6_9FLAO</name>
<accession>A0A2H1EDD6</accession>
<evidence type="ECO:0000256" key="6">
    <source>
        <dbReference type="ARBA" id="ARBA00022833"/>
    </source>
</evidence>
<dbReference type="KEGG" id="tmar:MARIT_3045"/>
<evidence type="ECO:0000256" key="5">
    <source>
        <dbReference type="ARBA" id="ARBA00022801"/>
    </source>
</evidence>
<evidence type="ECO:0000259" key="9">
    <source>
        <dbReference type="Pfam" id="PF05572"/>
    </source>
</evidence>
<dbReference type="STRING" id="1349785.GCA_000509405_02604"/>
<dbReference type="InterPro" id="IPR008754">
    <property type="entry name" value="Peptidase_M43"/>
</dbReference>
<evidence type="ECO:0000313" key="11">
    <source>
        <dbReference type="Proteomes" id="UP000231564"/>
    </source>
</evidence>
<keyword evidence="8" id="KW-1015">Disulfide bond</keyword>
<dbReference type="GO" id="GO:0006508">
    <property type="term" value="P:proteolysis"/>
    <property type="evidence" value="ECO:0007669"/>
    <property type="project" value="UniProtKB-KW"/>
</dbReference>
<dbReference type="PANTHER" id="PTHR47466:SF1">
    <property type="entry name" value="METALLOPROTEASE MEP1 (AFU_ORTHOLOGUE AFUA_1G07730)-RELATED"/>
    <property type="match status" value="1"/>
</dbReference>
<dbReference type="InterPro" id="IPR024079">
    <property type="entry name" value="MetalloPept_cat_dom_sf"/>
</dbReference>
<organism evidence="10 11">
    <name type="scientific">Tenacibaculum maritimum NCIMB 2154</name>
    <dbReference type="NCBI Taxonomy" id="1349785"/>
    <lineage>
        <taxon>Bacteria</taxon>
        <taxon>Pseudomonadati</taxon>
        <taxon>Bacteroidota</taxon>
        <taxon>Flavobacteriia</taxon>
        <taxon>Flavobacteriales</taxon>
        <taxon>Flavobacteriaceae</taxon>
        <taxon>Tenacibaculum</taxon>
    </lineage>
</organism>
<keyword evidence="11" id="KW-1185">Reference proteome</keyword>
<dbReference type="RefSeq" id="WP_100211904.1">
    <property type="nucleotide sequence ID" value="NZ_CP138495.1"/>
</dbReference>
<evidence type="ECO:0000256" key="2">
    <source>
        <dbReference type="ARBA" id="ARBA00022670"/>
    </source>
</evidence>
<dbReference type="GO" id="GO:0008237">
    <property type="term" value="F:metallopeptidase activity"/>
    <property type="evidence" value="ECO:0007669"/>
    <property type="project" value="UniProtKB-KW"/>
</dbReference>
<evidence type="ECO:0000256" key="3">
    <source>
        <dbReference type="ARBA" id="ARBA00022723"/>
    </source>
</evidence>
<dbReference type="GeneID" id="47724489"/>
<dbReference type="EMBL" id="LT634361">
    <property type="protein sequence ID" value="SFZ85078.1"/>
    <property type="molecule type" value="Genomic_DNA"/>
</dbReference>
<sequence length="348" mass="37251">MKRVFLSLAVVAGVLIGCQGSSTDIPVSQEAKIDMSDFYVHTDSDDTEERGASGERCHSMKVLNRQLRQNPSLYKKMYDVEYATRKNIAAKGKPGGGKPGGGGNGGDVDVAPIEDGLGIINIPVYVHIVYPNANVISDAQVTSQMNVLNSDFRSINTAQLPSGTTFANDATDAGFSFSLEGVFRHNDSRSSWGTNDAIKSAYPPITPSTHMNIWVCEIGGGILGYAQFPGGSPSTDGIVLGGDYFGITSGSYGGGRTATHEVGHYLNLRHIWGDGRCRQDDFVADTPSADASNGGCPTFPDVSCKSADMTMNYMDYTYDACMYMFTDGQRNRMRAIFASGGARASMIN</sequence>
<keyword evidence="6" id="KW-0862">Zinc</keyword>
<keyword evidence="7 10" id="KW-0482">Metalloprotease</keyword>
<dbReference type="OrthoDB" id="6278496at2"/>
<dbReference type="PANTHER" id="PTHR47466">
    <property type="match status" value="1"/>
</dbReference>
<reference evidence="10 11" key="1">
    <citation type="submission" date="2016-11" db="EMBL/GenBank/DDBJ databases">
        <authorList>
            <person name="Jaros S."/>
            <person name="Januszkiewicz K."/>
            <person name="Wedrychowicz H."/>
        </authorList>
    </citation>
    <scope>NUCLEOTIDE SEQUENCE [LARGE SCALE GENOMIC DNA]</scope>
    <source>
        <strain evidence="10">NCIMB 2154T</strain>
    </source>
</reference>
<dbReference type="CDD" id="cd04275">
    <property type="entry name" value="ZnMc_pappalysin_like"/>
    <property type="match status" value="1"/>
</dbReference>
<keyword evidence="5" id="KW-0378">Hydrolase</keyword>
<feature type="domain" description="Peptidase M43 pregnancy-associated plasma-A" evidence="9">
    <location>
        <begin position="224"/>
        <end position="336"/>
    </location>
</feature>
<dbReference type="Gene3D" id="3.40.390.10">
    <property type="entry name" value="Collagenase (Catalytic Domain)"/>
    <property type="match status" value="1"/>
</dbReference>
<evidence type="ECO:0000256" key="1">
    <source>
        <dbReference type="ARBA" id="ARBA00008721"/>
    </source>
</evidence>
<keyword evidence="4" id="KW-0732">Signal</keyword>
<dbReference type="GO" id="GO:0046872">
    <property type="term" value="F:metal ion binding"/>
    <property type="evidence" value="ECO:0007669"/>
    <property type="project" value="UniProtKB-KW"/>
</dbReference>
<evidence type="ECO:0000256" key="4">
    <source>
        <dbReference type="ARBA" id="ARBA00022729"/>
    </source>
</evidence>
<dbReference type="SUPFAM" id="SSF55486">
    <property type="entry name" value="Metalloproteases ('zincins'), catalytic domain"/>
    <property type="match status" value="1"/>
</dbReference>